<name>A0A6J4UC79_9BACT</name>
<dbReference type="EMBL" id="CADCWF010000069">
    <property type="protein sequence ID" value="CAA9544417.1"/>
    <property type="molecule type" value="Genomic_DNA"/>
</dbReference>
<accession>A0A6J4UC79</accession>
<feature type="region of interest" description="Disordered" evidence="1">
    <location>
        <begin position="1"/>
        <end position="48"/>
    </location>
</feature>
<organism evidence="2">
    <name type="scientific">uncultured Thermomicrobiales bacterium</name>
    <dbReference type="NCBI Taxonomy" id="1645740"/>
    <lineage>
        <taxon>Bacteria</taxon>
        <taxon>Pseudomonadati</taxon>
        <taxon>Thermomicrobiota</taxon>
        <taxon>Thermomicrobia</taxon>
        <taxon>Thermomicrobiales</taxon>
        <taxon>environmental samples</taxon>
    </lineage>
</organism>
<reference evidence="2" key="1">
    <citation type="submission" date="2020-02" db="EMBL/GenBank/DDBJ databases">
        <authorList>
            <person name="Meier V. D."/>
        </authorList>
    </citation>
    <scope>NUCLEOTIDE SEQUENCE</scope>
    <source>
        <strain evidence="2">AVDCRST_MAG59</strain>
    </source>
</reference>
<dbReference type="AlphaFoldDB" id="A0A6J4UC79"/>
<evidence type="ECO:0000313" key="2">
    <source>
        <dbReference type="EMBL" id="CAA9544417.1"/>
    </source>
</evidence>
<gene>
    <name evidence="2" type="ORF">AVDCRST_MAG59-1141</name>
</gene>
<evidence type="ECO:0000256" key="1">
    <source>
        <dbReference type="SAM" id="MobiDB-lite"/>
    </source>
</evidence>
<protein>
    <submittedName>
        <fullName evidence="2">Uncharacterized protein</fullName>
    </submittedName>
</protein>
<sequence length="48" mass="5412">MPAAGWGRLRRSTEAVAARSPGKRLFQEEHRLPPSRTMPIGKNPARSW</sequence>
<proteinExistence type="predicted"/>